<feature type="region of interest" description="Disordered" evidence="1">
    <location>
        <begin position="224"/>
        <end position="244"/>
    </location>
</feature>
<dbReference type="InterPro" id="IPR000719">
    <property type="entry name" value="Prot_kinase_dom"/>
</dbReference>
<keyword evidence="4" id="KW-1185">Reference proteome</keyword>
<dbReference type="RefSeq" id="WP_269034743.1">
    <property type="nucleotide sequence ID" value="NZ_CP114040.1"/>
</dbReference>
<feature type="region of interest" description="Disordered" evidence="1">
    <location>
        <begin position="1"/>
        <end position="32"/>
    </location>
</feature>
<evidence type="ECO:0000313" key="4">
    <source>
        <dbReference type="Proteomes" id="UP001164459"/>
    </source>
</evidence>
<proteinExistence type="predicted"/>
<feature type="compositionally biased region" description="Basic and acidic residues" evidence="1">
    <location>
        <begin position="22"/>
        <end position="32"/>
    </location>
</feature>
<dbReference type="Proteomes" id="UP001164459">
    <property type="component" value="Chromosome"/>
</dbReference>
<dbReference type="EMBL" id="CP114040">
    <property type="protein sequence ID" value="WAS92394.1"/>
    <property type="molecule type" value="Genomic_DNA"/>
</dbReference>
<accession>A0ABY7H041</accession>
<feature type="domain" description="Protein kinase" evidence="2">
    <location>
        <begin position="39"/>
        <end position="244"/>
    </location>
</feature>
<evidence type="ECO:0000256" key="1">
    <source>
        <dbReference type="SAM" id="MobiDB-lite"/>
    </source>
</evidence>
<protein>
    <recommendedName>
        <fullName evidence="2">Protein kinase domain-containing protein</fullName>
    </recommendedName>
</protein>
<dbReference type="PROSITE" id="PS50011">
    <property type="entry name" value="PROTEIN_KINASE_DOM"/>
    <property type="match status" value="1"/>
</dbReference>
<name>A0ABY7H041_9BACT</name>
<dbReference type="InterPro" id="IPR011009">
    <property type="entry name" value="Kinase-like_dom_sf"/>
</dbReference>
<feature type="region of interest" description="Disordered" evidence="1">
    <location>
        <begin position="173"/>
        <end position="193"/>
    </location>
</feature>
<sequence length="244" mass="26335">MIERGSGAPDRLSTDVPDDDGPGEREAPGGGEARKFGRFRLLRLLGPGGMGVMRAAYDGQLDRAPKRVHGDRNTAVIGRFIREVKALAEMSRPTGVQSFDASALRRSVFRAMELREETAVRRREGGFEASVGLFFQAGRRASAVHAAGLVRRDFRSDDVRVGDDGRARVMDVGPARATEGPPSVSSVPVAADEPRGEVERTAVVRRSARGRACRLLHREAGVEGALPPRGHALGRRFSGPFASR</sequence>
<dbReference type="SUPFAM" id="SSF56112">
    <property type="entry name" value="Protein kinase-like (PK-like)"/>
    <property type="match status" value="1"/>
</dbReference>
<evidence type="ECO:0000313" key="3">
    <source>
        <dbReference type="EMBL" id="WAS92394.1"/>
    </source>
</evidence>
<reference evidence="3" key="1">
    <citation type="submission" date="2022-11" db="EMBL/GenBank/DDBJ databases">
        <title>Minimal conservation of predation-associated metabolite biosynthetic gene clusters underscores biosynthetic potential of Myxococcota including descriptions for ten novel species: Archangium lansinium sp. nov., Myxococcus landrumus sp. nov., Nannocystis bai.</title>
        <authorList>
            <person name="Ahearne A."/>
            <person name="Stevens C."/>
            <person name="Dowd S."/>
        </authorList>
    </citation>
    <scope>NUCLEOTIDE SEQUENCE</scope>
    <source>
        <strain evidence="3">Fl3</strain>
    </source>
</reference>
<dbReference type="Gene3D" id="1.10.510.10">
    <property type="entry name" value="Transferase(Phosphotransferase) domain 1"/>
    <property type="match status" value="1"/>
</dbReference>
<evidence type="ECO:0000259" key="2">
    <source>
        <dbReference type="PROSITE" id="PS50011"/>
    </source>
</evidence>
<gene>
    <name evidence="3" type="ORF">O0S08_39955</name>
</gene>
<organism evidence="3 4">
    <name type="scientific">Nannocystis punicea</name>
    <dbReference type="NCBI Taxonomy" id="2995304"/>
    <lineage>
        <taxon>Bacteria</taxon>
        <taxon>Pseudomonadati</taxon>
        <taxon>Myxococcota</taxon>
        <taxon>Polyangia</taxon>
        <taxon>Nannocystales</taxon>
        <taxon>Nannocystaceae</taxon>
        <taxon>Nannocystis</taxon>
    </lineage>
</organism>